<sequence>DGRKVLRRYRRLSETFKKFEVLWHKQWVTVAHTARQGLQATLLIQDPSNKSDLYVNFDRNVIQLCREAYHMERLGLVVPDAAKSIALHEKILLRHYDALSLLLKERFRVLGKIPELLQPIMKPFTDLLARKVSPGLTTLTWSSLNVDHFLRTLFKLLSQLEETVDAAIDILSVRIKRNIMAISNTCFVYLPSVEKAAEPSTTGVEDEDADVKVEPEVVYSPTIEEFTTLQTKHVSVAAEKVRLLSQRVELATSDLTDMVSSKYSIKANLKAKNAIDDLHEFIHEQIGAAVFLATERSLTAMSFRLPPLIGQRRAVSTSTVTDGTVFVAAPLFRVQVELSVPTIKMHPGWDKIYSAINDTVQSILDVASHIPQWESMDTDIGTARSVVSPHPRTLRSVSPSTATLANARAGVISSCENIHNFTGVISFAHTIVRSRHMLKL</sequence>
<dbReference type="Proteomes" id="UP001057375">
    <property type="component" value="Unassembled WGS sequence"/>
</dbReference>
<proteinExistence type="predicted"/>
<keyword evidence="3" id="KW-1185">Reference proteome</keyword>
<comment type="caution">
    <text evidence="2">The sequence shown here is derived from an EMBL/GenBank/DDBJ whole genome shotgun (WGS) entry which is preliminary data.</text>
</comment>
<dbReference type="PANTHER" id="PTHR46532">
    <property type="entry name" value="MALE FERTILITY FACTOR KL5"/>
    <property type="match status" value="1"/>
</dbReference>
<name>A0ABQ5KFF9_9EUKA</name>
<evidence type="ECO:0000259" key="1">
    <source>
        <dbReference type="Pfam" id="PF08385"/>
    </source>
</evidence>
<dbReference type="PANTHER" id="PTHR46532:SF13">
    <property type="entry name" value="CYTOPLASMIC DYNEIN 1 HEAVY CHAIN 1"/>
    <property type="match status" value="1"/>
</dbReference>
<dbReference type="InterPro" id="IPR013594">
    <property type="entry name" value="Dynein_heavy_tail"/>
</dbReference>
<accession>A0ABQ5KFF9</accession>
<feature type="non-terminal residue" evidence="2">
    <location>
        <position position="1"/>
    </location>
</feature>
<organism evidence="2 3">
    <name type="scientific">Aduncisulcus paluster</name>
    <dbReference type="NCBI Taxonomy" id="2918883"/>
    <lineage>
        <taxon>Eukaryota</taxon>
        <taxon>Metamonada</taxon>
        <taxon>Carpediemonas-like organisms</taxon>
        <taxon>Aduncisulcus</taxon>
    </lineage>
</organism>
<dbReference type="InterPro" id="IPR026983">
    <property type="entry name" value="DHC"/>
</dbReference>
<evidence type="ECO:0000313" key="2">
    <source>
        <dbReference type="EMBL" id="GKT30651.1"/>
    </source>
</evidence>
<protein>
    <recommendedName>
        <fullName evidence="1">Dynein heavy chain tail domain-containing protein</fullName>
    </recommendedName>
</protein>
<feature type="non-terminal residue" evidence="2">
    <location>
        <position position="440"/>
    </location>
</feature>
<reference evidence="2" key="1">
    <citation type="submission" date="2022-03" db="EMBL/GenBank/DDBJ databases">
        <title>Draft genome sequence of Aduncisulcus paluster, a free-living microaerophilic Fornicata.</title>
        <authorList>
            <person name="Yuyama I."/>
            <person name="Kume K."/>
            <person name="Tamura T."/>
            <person name="Inagaki Y."/>
            <person name="Hashimoto T."/>
        </authorList>
    </citation>
    <scope>NUCLEOTIDE SEQUENCE</scope>
    <source>
        <strain evidence="2">NY0171</strain>
    </source>
</reference>
<feature type="domain" description="Dynein heavy chain tail" evidence="1">
    <location>
        <begin position="1"/>
        <end position="149"/>
    </location>
</feature>
<dbReference type="Pfam" id="PF08385">
    <property type="entry name" value="DHC_N1"/>
    <property type="match status" value="1"/>
</dbReference>
<dbReference type="EMBL" id="BQXS01001457">
    <property type="protein sequence ID" value="GKT30651.1"/>
    <property type="molecule type" value="Genomic_DNA"/>
</dbReference>
<evidence type="ECO:0000313" key="3">
    <source>
        <dbReference type="Proteomes" id="UP001057375"/>
    </source>
</evidence>
<gene>
    <name evidence="2" type="ORF">ADUPG1_001618</name>
</gene>